<keyword evidence="1" id="KW-0812">Transmembrane</keyword>
<dbReference type="HOGENOM" id="CLU_085613_0_0_2"/>
<dbReference type="STRING" id="195522.BD01_0613"/>
<dbReference type="Proteomes" id="UP000019434">
    <property type="component" value="Chromosome"/>
</dbReference>
<name>W8NT08_9EURY</name>
<feature type="transmembrane region" description="Helical" evidence="1">
    <location>
        <begin position="33"/>
        <end position="55"/>
    </location>
</feature>
<proteinExistence type="predicted"/>
<dbReference type="OrthoDB" id="102124at2157"/>
<feature type="transmembrane region" description="Helical" evidence="1">
    <location>
        <begin position="105"/>
        <end position="132"/>
    </location>
</feature>
<dbReference type="EMBL" id="CP007264">
    <property type="protein sequence ID" value="AHL22237.1"/>
    <property type="molecule type" value="Genomic_DNA"/>
</dbReference>
<accession>W8NT08</accession>
<organism evidence="2 3">
    <name type="scientific">Thermococcus nautili</name>
    <dbReference type="NCBI Taxonomy" id="195522"/>
    <lineage>
        <taxon>Archaea</taxon>
        <taxon>Methanobacteriati</taxon>
        <taxon>Methanobacteriota</taxon>
        <taxon>Thermococci</taxon>
        <taxon>Thermococcales</taxon>
        <taxon>Thermococcaceae</taxon>
        <taxon>Thermococcus</taxon>
    </lineage>
</organism>
<keyword evidence="1" id="KW-0472">Membrane</keyword>
<sequence length="288" mass="31272">MIALALGVIVGLGLAFLLGKVKGRSYELTMALYTPLFVYIIADGLSMNVSGNIFVSTPFGDFQPGELAGVQTFLALILTIIYAGFRGKRALTVDEFPSVSLLTWILIAFGIGLAASESQVLLIPGLALYILLGALSRRNPLGWLRATPCQGELADIVGSRGLSCLTDEDGLTIYRVENTLVVGGRLPREFSRWKDVVECMADPGTGRTLRVISYLVPLALPFIGVLMGPGVLTALVLAVLAVPLYFGLLIISVRKTRSAMERECEEVIDEYAKFVRERKRGKREFVIG</sequence>
<gene>
    <name evidence="2" type="ORF">BD01_0613</name>
</gene>
<feature type="transmembrane region" description="Helical" evidence="1">
    <location>
        <begin position="234"/>
        <end position="253"/>
    </location>
</feature>
<dbReference type="GeneID" id="24959159"/>
<reference evidence="2 3" key="1">
    <citation type="submission" date="2014-02" db="EMBL/GenBank/DDBJ databases">
        <title>Genome Sequence of an Hyperthermophilic Archaeon, Thermococcus nautili 30-1, producing viral vesicles.</title>
        <authorList>
            <person name="Oberto J."/>
            <person name="Gaudin M."/>
            <person name="Cossu M."/>
            <person name="Gorlas A."/>
            <person name="Slesarev A."/>
            <person name="Marguet E."/>
            <person name="Forterre P."/>
        </authorList>
    </citation>
    <scope>NUCLEOTIDE SEQUENCE [LARGE SCALE GENOMIC DNA]</scope>
    <source>
        <strain evidence="2 3">30-1</strain>
    </source>
</reference>
<keyword evidence="1" id="KW-1133">Transmembrane helix</keyword>
<feature type="transmembrane region" description="Helical" evidence="1">
    <location>
        <begin position="67"/>
        <end position="85"/>
    </location>
</feature>
<protein>
    <submittedName>
        <fullName evidence="2">Uncharacterized protein</fullName>
    </submittedName>
</protein>
<keyword evidence="3" id="KW-1185">Reference proteome</keyword>
<feature type="transmembrane region" description="Helical" evidence="1">
    <location>
        <begin position="211"/>
        <end position="228"/>
    </location>
</feature>
<evidence type="ECO:0000256" key="1">
    <source>
        <dbReference type="SAM" id="Phobius"/>
    </source>
</evidence>
<dbReference type="AlphaFoldDB" id="W8NT08"/>
<dbReference type="RefSeq" id="WP_042689818.1">
    <property type="nucleotide sequence ID" value="NZ_CP007264.1"/>
</dbReference>
<dbReference type="KEGG" id="tnu:BD01_0613"/>
<evidence type="ECO:0000313" key="2">
    <source>
        <dbReference type="EMBL" id="AHL22237.1"/>
    </source>
</evidence>
<evidence type="ECO:0000313" key="3">
    <source>
        <dbReference type="Proteomes" id="UP000019434"/>
    </source>
</evidence>
<dbReference type="eggNOG" id="arCOG10080">
    <property type="taxonomic scope" value="Archaea"/>
</dbReference>